<dbReference type="Gene3D" id="1.25.40.10">
    <property type="entry name" value="Tetratricopeptide repeat domain"/>
    <property type="match status" value="2"/>
</dbReference>
<proteinExistence type="predicted"/>
<name>A0A2V3ZVW7_9BACT</name>
<dbReference type="AlphaFoldDB" id="A0A2V3ZVW7"/>
<evidence type="ECO:0000313" key="3">
    <source>
        <dbReference type="Proteomes" id="UP000248079"/>
    </source>
</evidence>
<dbReference type="PROSITE" id="PS50005">
    <property type="entry name" value="TPR"/>
    <property type="match status" value="1"/>
</dbReference>
<dbReference type="GO" id="GO:0097363">
    <property type="term" value="F:protein O-acetylglucosaminyltransferase activity"/>
    <property type="evidence" value="ECO:0007669"/>
    <property type="project" value="TreeGrafter"/>
</dbReference>
<protein>
    <submittedName>
        <fullName evidence="2">Uncharacterized protein</fullName>
    </submittedName>
</protein>
<organism evidence="2 3">
    <name type="scientific">Marinifilum breve</name>
    <dbReference type="NCBI Taxonomy" id="2184082"/>
    <lineage>
        <taxon>Bacteria</taxon>
        <taxon>Pseudomonadati</taxon>
        <taxon>Bacteroidota</taxon>
        <taxon>Bacteroidia</taxon>
        <taxon>Marinilabiliales</taxon>
        <taxon>Marinifilaceae</taxon>
    </lineage>
</organism>
<dbReference type="GO" id="GO:0006493">
    <property type="term" value="P:protein O-linked glycosylation"/>
    <property type="evidence" value="ECO:0007669"/>
    <property type="project" value="InterPro"/>
</dbReference>
<accession>A0A2V3ZVW7</accession>
<keyword evidence="1" id="KW-0802">TPR repeat</keyword>
<dbReference type="PANTHER" id="PTHR44366">
    <property type="entry name" value="UDP-N-ACETYLGLUCOSAMINE--PEPTIDE N-ACETYLGLUCOSAMINYLTRANSFERASE 110 KDA SUBUNIT"/>
    <property type="match status" value="1"/>
</dbReference>
<dbReference type="InterPro" id="IPR011990">
    <property type="entry name" value="TPR-like_helical_dom_sf"/>
</dbReference>
<sequence length="205" mass="23906">MTFAQKRDITGAERNLAIDTGNKAIEKIQNQEYKEAFPLLKQTIQLDSTLRKPYLYLYTIASKCEEYRDSSLCLLNKASSLFQEDDEICYYIGEIYRMKGELNRAFVEYSKAINYSKKNGEELYLVPHYYFNRASISLQKKRLSSAAIDYSYAIKLKPEYTAAYVNRGICWFQMGKKEDACTDWKSGMDLGSDYAKECWEKNCKE</sequence>
<dbReference type="InterPro" id="IPR019734">
    <property type="entry name" value="TPR_rpt"/>
</dbReference>
<dbReference type="PANTHER" id="PTHR44366:SF1">
    <property type="entry name" value="UDP-N-ACETYLGLUCOSAMINE--PEPTIDE N-ACETYLGLUCOSAMINYLTRANSFERASE 110 KDA SUBUNIT"/>
    <property type="match status" value="1"/>
</dbReference>
<dbReference type="EMBL" id="QFLI01000006">
    <property type="protein sequence ID" value="PXX99206.1"/>
    <property type="molecule type" value="Genomic_DNA"/>
</dbReference>
<dbReference type="SUPFAM" id="SSF48452">
    <property type="entry name" value="TPR-like"/>
    <property type="match status" value="1"/>
</dbReference>
<dbReference type="SMART" id="SM00028">
    <property type="entry name" value="TPR"/>
    <property type="match status" value="4"/>
</dbReference>
<comment type="caution">
    <text evidence="2">The sequence shown here is derived from an EMBL/GenBank/DDBJ whole genome shotgun (WGS) entry which is preliminary data.</text>
</comment>
<dbReference type="InterPro" id="IPR037919">
    <property type="entry name" value="OGT"/>
</dbReference>
<evidence type="ECO:0000256" key="1">
    <source>
        <dbReference type="PROSITE-ProRule" id="PRU00339"/>
    </source>
</evidence>
<feature type="repeat" description="TPR" evidence="1">
    <location>
        <begin position="86"/>
        <end position="119"/>
    </location>
</feature>
<reference evidence="2 3" key="1">
    <citation type="submission" date="2018-05" db="EMBL/GenBank/DDBJ databases">
        <title>Marinifilum breve JC075T sp. nov., a marine bacterium isolated from Yongle Blue Hole in the South China Sea.</title>
        <authorList>
            <person name="Fu T."/>
        </authorList>
    </citation>
    <scope>NUCLEOTIDE SEQUENCE [LARGE SCALE GENOMIC DNA]</scope>
    <source>
        <strain evidence="2 3">JC075</strain>
    </source>
</reference>
<keyword evidence="3" id="KW-1185">Reference proteome</keyword>
<evidence type="ECO:0000313" key="2">
    <source>
        <dbReference type="EMBL" id="PXX99206.1"/>
    </source>
</evidence>
<gene>
    <name evidence="2" type="ORF">DF185_15125</name>
</gene>
<dbReference type="Proteomes" id="UP000248079">
    <property type="component" value="Unassembled WGS sequence"/>
</dbReference>